<proteinExistence type="predicted"/>
<gene>
    <name evidence="2" type="ORF">D3Y57_07710</name>
</gene>
<feature type="region of interest" description="Disordered" evidence="1">
    <location>
        <begin position="61"/>
        <end position="98"/>
    </location>
</feature>
<reference evidence="2 3" key="1">
    <citation type="submission" date="2018-09" db="EMBL/GenBank/DDBJ databases">
        <title>Sphingomonas peninsula sp. nov., isolated from fildes peninsula, Antarctic soil.</title>
        <authorList>
            <person name="Yingchao G."/>
        </authorList>
    </citation>
    <scope>NUCLEOTIDE SEQUENCE [LARGE SCALE GENOMIC DNA]</scope>
    <source>
        <strain evidence="2 3">YZ-8</strain>
    </source>
</reference>
<sequence>MIKIDEGMVPMKVRDVQHPMLPETTQEELSRQRAVVSLRKLLNARVRSANVSRFEKEGAPAFAAKNGRQPQSPGISKPRCSNPRAIGCGARPIVRRRK</sequence>
<keyword evidence="3" id="KW-1185">Reference proteome</keyword>
<organism evidence="2 3">
    <name type="scientific">Sphingomonas paeninsulae</name>
    <dbReference type="NCBI Taxonomy" id="2319844"/>
    <lineage>
        <taxon>Bacteria</taxon>
        <taxon>Pseudomonadati</taxon>
        <taxon>Pseudomonadota</taxon>
        <taxon>Alphaproteobacteria</taxon>
        <taxon>Sphingomonadales</taxon>
        <taxon>Sphingomonadaceae</taxon>
        <taxon>Sphingomonas</taxon>
    </lineage>
</organism>
<evidence type="ECO:0000313" key="2">
    <source>
        <dbReference type="EMBL" id="AYJ85880.1"/>
    </source>
</evidence>
<dbReference type="EMBL" id="CP032829">
    <property type="protein sequence ID" value="AYJ85880.1"/>
    <property type="molecule type" value="Genomic_DNA"/>
</dbReference>
<evidence type="ECO:0000256" key="1">
    <source>
        <dbReference type="SAM" id="MobiDB-lite"/>
    </source>
</evidence>
<dbReference type="Proteomes" id="UP000276254">
    <property type="component" value="Chromosome"/>
</dbReference>
<dbReference type="KEGG" id="spha:D3Y57_07710"/>
<accession>A0A494TA64</accession>
<name>A0A494TA64_SPHPE</name>
<evidence type="ECO:0000313" key="3">
    <source>
        <dbReference type="Proteomes" id="UP000276254"/>
    </source>
</evidence>
<protein>
    <submittedName>
        <fullName evidence="2">Uncharacterized protein</fullName>
    </submittedName>
</protein>
<dbReference type="AlphaFoldDB" id="A0A494TA64"/>